<dbReference type="PANTHER" id="PTHR38797:SF7">
    <property type="entry name" value="TRANSCRIPTION FACTOR DOMAIN-CONTAINING PROTEIN"/>
    <property type="match status" value="1"/>
</dbReference>
<organism evidence="2 3">
    <name type="scientific">Penicillium fimorum</name>
    <dbReference type="NCBI Taxonomy" id="1882269"/>
    <lineage>
        <taxon>Eukaryota</taxon>
        <taxon>Fungi</taxon>
        <taxon>Dikarya</taxon>
        <taxon>Ascomycota</taxon>
        <taxon>Pezizomycotina</taxon>
        <taxon>Eurotiomycetes</taxon>
        <taxon>Eurotiomycetidae</taxon>
        <taxon>Eurotiales</taxon>
        <taxon>Aspergillaceae</taxon>
        <taxon>Penicillium</taxon>
    </lineage>
</organism>
<feature type="compositionally biased region" description="Basic and acidic residues" evidence="1">
    <location>
        <begin position="345"/>
        <end position="357"/>
    </location>
</feature>
<reference evidence="2" key="2">
    <citation type="journal article" date="2023" name="IMA Fungus">
        <title>Comparative genomic study of the Penicillium genus elucidates a diverse pangenome and 15 lateral gene transfer events.</title>
        <authorList>
            <person name="Petersen C."/>
            <person name="Sorensen T."/>
            <person name="Nielsen M.R."/>
            <person name="Sondergaard T.E."/>
            <person name="Sorensen J.L."/>
            <person name="Fitzpatrick D.A."/>
            <person name="Frisvad J.C."/>
            <person name="Nielsen K.L."/>
        </authorList>
    </citation>
    <scope>NUCLEOTIDE SEQUENCE</scope>
    <source>
        <strain evidence="2">IBT 29495</strain>
    </source>
</reference>
<dbReference type="AlphaFoldDB" id="A0A9W9Y5R5"/>
<dbReference type="PANTHER" id="PTHR38797">
    <property type="entry name" value="NUCLEAR PORE COMPLEX PROTEIN NUP85-RELATED"/>
    <property type="match status" value="1"/>
</dbReference>
<dbReference type="InterPro" id="IPR053204">
    <property type="entry name" value="Oxopyrrolidines_Biosynth-assoc"/>
</dbReference>
<dbReference type="OrthoDB" id="5403091at2759"/>
<name>A0A9W9Y5R5_9EURO</name>
<keyword evidence="3" id="KW-1185">Reference proteome</keyword>
<sequence length="395" mass="45428">MHRYRDSLLSPSPKGIADLSTLDSRTESQADVWQSLAQGKYNEVRGAAFFNRTWIISHRYCNVGDGVDSLEDYLREIWYMYFQLSVITSHETAEHDRLVLDILRVQGKGPLTRPVRGIYGIDIARTVEGTLWNDLPFLVTDMTDFFINSWAPMSGAQRLNVVSFLAKLASTRICKDRVCQIALVLFRLALESTQELRATGDLNDEDPRRSMCDLESMHLLPAINTWIQEAGYNIMLLSELSWNDCPSEIGRGGATFIESEFGKRTPSGFTPWRWMYWLKRLHEIQEEAKQASEKVLEECVSEAIERMVDEAGERNSEILRVYKDSGDILYNDKHLFRLKELVESKEKDDRETLKGDENSEEESTEEKESTEKSEIAEQKEDGENKENTEPIDKKS</sequence>
<gene>
    <name evidence="2" type="ORF">N7463_001240</name>
</gene>
<protein>
    <submittedName>
        <fullName evidence="2">Uncharacterized protein</fullName>
    </submittedName>
</protein>
<evidence type="ECO:0000313" key="3">
    <source>
        <dbReference type="Proteomes" id="UP001149954"/>
    </source>
</evidence>
<evidence type="ECO:0000256" key="1">
    <source>
        <dbReference type="SAM" id="MobiDB-lite"/>
    </source>
</evidence>
<feature type="compositionally biased region" description="Basic and acidic residues" evidence="1">
    <location>
        <begin position="366"/>
        <end position="395"/>
    </location>
</feature>
<accession>A0A9W9Y5R5</accession>
<comment type="caution">
    <text evidence="2">The sequence shown here is derived from an EMBL/GenBank/DDBJ whole genome shotgun (WGS) entry which is preliminary data.</text>
</comment>
<proteinExistence type="predicted"/>
<dbReference type="InterPro" id="IPR022085">
    <property type="entry name" value="OpdG"/>
</dbReference>
<dbReference type="Proteomes" id="UP001149954">
    <property type="component" value="Unassembled WGS sequence"/>
</dbReference>
<dbReference type="EMBL" id="JAPWDS010000001">
    <property type="protein sequence ID" value="KAJ5520787.1"/>
    <property type="molecule type" value="Genomic_DNA"/>
</dbReference>
<evidence type="ECO:0000313" key="2">
    <source>
        <dbReference type="EMBL" id="KAJ5520787.1"/>
    </source>
</evidence>
<feature type="region of interest" description="Disordered" evidence="1">
    <location>
        <begin position="345"/>
        <end position="395"/>
    </location>
</feature>
<dbReference type="Pfam" id="PF12311">
    <property type="entry name" value="DUF3632"/>
    <property type="match status" value="1"/>
</dbReference>
<reference evidence="2" key="1">
    <citation type="submission" date="2022-12" db="EMBL/GenBank/DDBJ databases">
        <authorList>
            <person name="Petersen C."/>
        </authorList>
    </citation>
    <scope>NUCLEOTIDE SEQUENCE</scope>
    <source>
        <strain evidence="2">IBT 29495</strain>
    </source>
</reference>